<feature type="domain" description="HD-GYP" evidence="1">
    <location>
        <begin position="123"/>
        <end position="318"/>
    </location>
</feature>
<evidence type="ECO:0000259" key="1">
    <source>
        <dbReference type="PROSITE" id="PS51832"/>
    </source>
</evidence>
<evidence type="ECO:0000313" key="2">
    <source>
        <dbReference type="EMBL" id="ADK82255.1"/>
    </source>
</evidence>
<dbReference type="InterPro" id="IPR037522">
    <property type="entry name" value="HD_GYP_dom"/>
</dbReference>
<evidence type="ECO:0000313" key="3">
    <source>
        <dbReference type="Proteomes" id="UP000002318"/>
    </source>
</evidence>
<dbReference type="PROSITE" id="PS51832">
    <property type="entry name" value="HD_GYP"/>
    <property type="match status" value="1"/>
</dbReference>
<dbReference type="AlphaFoldDB" id="E1R5C7"/>
<accession>E1R5C7</accession>
<dbReference type="OrthoDB" id="9781505at2"/>
<dbReference type="KEGG" id="ssm:Spirs_3157"/>
<gene>
    <name evidence="2" type="ordered locus">Spirs_3157</name>
</gene>
<keyword evidence="3" id="KW-1185">Reference proteome</keyword>
<dbReference type="Gene3D" id="1.10.3210.10">
    <property type="entry name" value="Hypothetical protein af1432"/>
    <property type="match status" value="1"/>
</dbReference>
<dbReference type="CDD" id="cd00077">
    <property type="entry name" value="HDc"/>
    <property type="match status" value="1"/>
</dbReference>
<dbReference type="SUPFAM" id="SSF109604">
    <property type="entry name" value="HD-domain/PDEase-like"/>
    <property type="match status" value="1"/>
</dbReference>
<dbReference type="EMBL" id="CP002116">
    <property type="protein sequence ID" value="ADK82255.1"/>
    <property type="molecule type" value="Genomic_DNA"/>
</dbReference>
<dbReference type="PANTHER" id="PTHR43155">
    <property type="entry name" value="CYCLIC DI-GMP PHOSPHODIESTERASE PA4108-RELATED"/>
    <property type="match status" value="1"/>
</dbReference>
<reference evidence="2 3" key="1">
    <citation type="journal article" date="2010" name="Stand. Genomic Sci.">
        <title>Complete genome sequence of Spirochaeta smaragdinae type strain (SEBR 4228).</title>
        <authorList>
            <person name="Mavromatis K."/>
            <person name="Yasawong M."/>
            <person name="Chertkov O."/>
            <person name="Lapidus A."/>
            <person name="Lucas S."/>
            <person name="Nolan M."/>
            <person name="Del Rio T.G."/>
            <person name="Tice H."/>
            <person name="Cheng J.F."/>
            <person name="Pitluck S."/>
            <person name="Liolios K."/>
            <person name="Ivanova N."/>
            <person name="Tapia R."/>
            <person name="Han C."/>
            <person name="Bruce D."/>
            <person name="Goodwin L."/>
            <person name="Pati A."/>
            <person name="Chen A."/>
            <person name="Palaniappan K."/>
            <person name="Land M."/>
            <person name="Hauser L."/>
            <person name="Chang Y.J."/>
            <person name="Jeffries C.D."/>
            <person name="Detter J.C."/>
            <person name="Rohde M."/>
            <person name="Brambilla E."/>
            <person name="Spring S."/>
            <person name="Goker M."/>
            <person name="Sikorski J."/>
            <person name="Woyke T."/>
            <person name="Bristow J."/>
            <person name="Eisen J.A."/>
            <person name="Markowitz V."/>
            <person name="Hugenholtz P."/>
            <person name="Klenk H.P."/>
            <person name="Kyrpides N.C."/>
        </authorList>
    </citation>
    <scope>NUCLEOTIDE SEQUENCE [LARGE SCALE GENOMIC DNA]</scope>
    <source>
        <strain evidence="3">DSM 11293 / JCM 15392 / SEBR 4228</strain>
    </source>
</reference>
<sequence>MKSISTSSLEPQIYIDAPLFLDEGYVLLTPDIPVTRRLIERLESWYFETVYSDGMPVEAPPADGTGKVGVLDATMKESEALQNAVDFITEETEKLAKIYTSFLEHNVLSINELSDIVKEIIAKLKEESRYLLALPDSEEEDQNFIVTHSVKTAVVALALSLFLNIPPHKQIEIGLAALLHEIGMIRIPPQIYKHNRKLTPKERQTIITHPVISFKILKEAGFPNPVVLAVLEHHEYIDGTGYPRKLRGDQISLYGKIIGVASSYAAAVSKRPFREGRDGHSGIMDLVKEMGRRYDDAILRALVLTLSVYPVGTYVLLSNKVKALVVKTDQKHPKEPTVRLLVNENNTLYPEQPVVQIREDNEVKISRPLSRSEIEELKKQLPLRH</sequence>
<dbReference type="RefSeq" id="WP_013255714.1">
    <property type="nucleotide sequence ID" value="NC_014364.1"/>
</dbReference>
<dbReference type="SMART" id="SM00471">
    <property type="entry name" value="HDc"/>
    <property type="match status" value="1"/>
</dbReference>
<dbReference type="Proteomes" id="UP000002318">
    <property type="component" value="Chromosome"/>
</dbReference>
<dbReference type="Pfam" id="PF13487">
    <property type="entry name" value="HD_5"/>
    <property type="match status" value="1"/>
</dbReference>
<proteinExistence type="predicted"/>
<protein>
    <submittedName>
        <fullName evidence="2">Metal dependent phosphohydrolase</fullName>
    </submittedName>
</protein>
<dbReference type="PANTHER" id="PTHR43155:SF2">
    <property type="entry name" value="CYCLIC DI-GMP PHOSPHODIESTERASE PA4108"/>
    <property type="match status" value="1"/>
</dbReference>
<dbReference type="STRING" id="573413.Spirs_3157"/>
<name>E1R5C7_SEDSS</name>
<organism evidence="2 3">
    <name type="scientific">Sediminispirochaeta smaragdinae (strain DSM 11293 / JCM 15392 / SEBR 4228)</name>
    <name type="common">Spirochaeta smaragdinae</name>
    <dbReference type="NCBI Taxonomy" id="573413"/>
    <lineage>
        <taxon>Bacteria</taxon>
        <taxon>Pseudomonadati</taxon>
        <taxon>Spirochaetota</taxon>
        <taxon>Spirochaetia</taxon>
        <taxon>Spirochaetales</taxon>
        <taxon>Spirochaetaceae</taxon>
        <taxon>Sediminispirochaeta</taxon>
    </lineage>
</organism>
<dbReference type="InterPro" id="IPR003607">
    <property type="entry name" value="HD/PDEase_dom"/>
</dbReference>
<dbReference type="HOGENOM" id="CLU_000445_92_1_12"/>
<dbReference type="eggNOG" id="COG2206">
    <property type="taxonomic scope" value="Bacteria"/>
</dbReference>